<dbReference type="GO" id="GO:0003677">
    <property type="term" value="F:DNA binding"/>
    <property type="evidence" value="ECO:0007669"/>
    <property type="project" value="InterPro"/>
</dbReference>
<accession>D1ANZ1</accession>
<feature type="binding site" evidence="14">
    <location>
        <position position="424"/>
    </location>
    <ligand>
        <name>Zn(2+)</name>
        <dbReference type="ChEBI" id="CHEBI:29105"/>
    </ligand>
</feature>
<dbReference type="Gene3D" id="3.40.50.10190">
    <property type="entry name" value="BRCT domain"/>
    <property type="match status" value="1"/>
</dbReference>
<keyword evidence="8 14" id="KW-0862">Zinc</keyword>
<dbReference type="KEGG" id="str:Sterm_0592"/>
<keyword evidence="18" id="KW-1185">Reference proteome</keyword>
<feature type="binding site" evidence="14">
    <location>
        <position position="115"/>
    </location>
    <ligand>
        <name>NAD(+)</name>
        <dbReference type="ChEBI" id="CHEBI:57540"/>
    </ligand>
</feature>
<evidence type="ECO:0000256" key="4">
    <source>
        <dbReference type="ARBA" id="ARBA00022598"/>
    </source>
</evidence>
<dbReference type="PROSITE" id="PS50172">
    <property type="entry name" value="BRCT"/>
    <property type="match status" value="1"/>
</dbReference>
<evidence type="ECO:0000256" key="10">
    <source>
        <dbReference type="ARBA" id="ARBA00023027"/>
    </source>
</evidence>
<sequence>MEQTGIKKRYEELKDLIRKYNEHYYEKNESLVTDYEYDMLLKEMESIEKEYPELKDTVSVTEKVGGRASGKFSKVVHKVPMLSLSNTYNIGEIEDFDKRIKKVIGEDQKIEYVLELKLDGLSISIQYENGRLVRGITRGDGEIGEDVTENIMQIDSIPQILKEPVTLEVRGEIVLPISNFNKVNKMREEAGEDVFANPRNAASGTIRQLESSIVKDRGLDCYLYFLVNAQNYNLQKHSDSIKYLEKLGFKTTKVFEIYKDFSLLEKAIEKWHVERERLDFETDGLVIKLDEFAYYSALGSTTKSPRWAIAYKFPAEKAKTKLLDITFQVGRTGVITPVAELEPVELSGSVVRRASLHNFDEIKRKDIKIGDFVYIEKAAEIIPQVIEPVISERTGSEKEIEMPESCPSCGHKLIKIEDQVAIKCINPACPEIIKRKIEYFVSRDAMNITGLGEKIIEKFIELGKIKDIVDIYSLHEYREELEKLEKMGKKSVDNLLNSIEESKKREYSKVLYSLGIPFVGKFTANLLAKEFLNIDNLKSKETEDLLEVKGIGDKVAKSVNMFLNDENNWNLISKLKETGLQFEEEEVFIEDNPIKGKTFLATGKLEKYTRDEIKDIIEAKGGKYLSGVSKNLNYLIAGEKAGSKLKKANDLGVIVLNEEQFEKEFLEEE</sequence>
<keyword evidence="4 14" id="KW-0436">Ligase</keyword>
<dbReference type="GO" id="GO:0006281">
    <property type="term" value="P:DNA repair"/>
    <property type="evidence" value="ECO:0007669"/>
    <property type="project" value="UniProtKB-KW"/>
</dbReference>
<protein>
    <recommendedName>
        <fullName evidence="3 14">DNA ligase</fullName>
        <ecNumber evidence="2 14">6.5.1.2</ecNumber>
    </recommendedName>
    <alternativeName>
        <fullName evidence="14">Polydeoxyribonucleotide synthase [NAD(+)]</fullName>
    </alternativeName>
</protein>
<dbReference type="InterPro" id="IPR012340">
    <property type="entry name" value="NA-bd_OB-fold"/>
</dbReference>
<reference evidence="17 18" key="2">
    <citation type="journal article" date="2010" name="Stand. Genomic Sci.">
        <title>Complete genome sequence of Sebaldella termitidis type strain (NCTC 11300).</title>
        <authorList>
            <person name="Harmon-Smith M."/>
            <person name="Celia L."/>
            <person name="Chertkov O."/>
            <person name="Lapidus A."/>
            <person name="Copeland A."/>
            <person name="Glavina Del Rio T."/>
            <person name="Nolan M."/>
            <person name="Lucas S."/>
            <person name="Tice H."/>
            <person name="Cheng J.F."/>
            <person name="Han C."/>
            <person name="Detter J.C."/>
            <person name="Bruce D."/>
            <person name="Goodwin L."/>
            <person name="Pitluck S."/>
            <person name="Pati A."/>
            <person name="Liolios K."/>
            <person name="Ivanova N."/>
            <person name="Mavromatis K."/>
            <person name="Mikhailova N."/>
            <person name="Chen A."/>
            <person name="Palaniappan K."/>
            <person name="Land M."/>
            <person name="Hauser L."/>
            <person name="Chang Y.J."/>
            <person name="Jeffries C.D."/>
            <person name="Brettin T."/>
            <person name="Goker M."/>
            <person name="Beck B."/>
            <person name="Bristow J."/>
            <person name="Eisen J.A."/>
            <person name="Markowitz V."/>
            <person name="Hugenholtz P."/>
            <person name="Kyrpides N.C."/>
            <person name="Klenk H.P."/>
            <person name="Chen F."/>
        </authorList>
    </citation>
    <scope>NUCLEOTIDE SEQUENCE [LARGE SCALE GENOMIC DNA]</scope>
    <source>
        <strain evidence="18">ATCC 33386 / NCTC 11300</strain>
    </source>
</reference>
<evidence type="ECO:0000256" key="12">
    <source>
        <dbReference type="ARBA" id="ARBA00034005"/>
    </source>
</evidence>
<dbReference type="AlphaFoldDB" id="D1ANZ1"/>
<evidence type="ECO:0000256" key="13">
    <source>
        <dbReference type="ARBA" id="ARBA00060881"/>
    </source>
</evidence>
<dbReference type="Gene3D" id="6.20.10.30">
    <property type="match status" value="1"/>
</dbReference>
<dbReference type="GO" id="GO:0046872">
    <property type="term" value="F:metal ion binding"/>
    <property type="evidence" value="ECO:0007669"/>
    <property type="project" value="UniProtKB-KW"/>
</dbReference>
<evidence type="ECO:0000256" key="11">
    <source>
        <dbReference type="ARBA" id="ARBA00023204"/>
    </source>
</evidence>
<feature type="binding site" evidence="14">
    <location>
        <position position="409"/>
    </location>
    <ligand>
        <name>Zn(2+)</name>
        <dbReference type="ChEBI" id="CHEBI:29105"/>
    </ligand>
</feature>
<dbReference type="InterPro" id="IPR033136">
    <property type="entry name" value="DNA_ligase_CS"/>
</dbReference>
<reference evidence="18" key="1">
    <citation type="submission" date="2009-09" db="EMBL/GenBank/DDBJ databases">
        <title>The complete chromosome of Sebaldella termitidis ATCC 33386.</title>
        <authorList>
            <consortium name="US DOE Joint Genome Institute (JGI-PGF)"/>
            <person name="Lucas S."/>
            <person name="Copeland A."/>
            <person name="Lapidus A."/>
            <person name="Glavina del Rio T."/>
            <person name="Dalin E."/>
            <person name="Tice H."/>
            <person name="Bruce D."/>
            <person name="Goodwin L."/>
            <person name="Pitluck S."/>
            <person name="Kyrpides N."/>
            <person name="Mavromatis K."/>
            <person name="Ivanova N."/>
            <person name="Mikhailova N."/>
            <person name="Sims D."/>
            <person name="Meincke L."/>
            <person name="Brettin T."/>
            <person name="Detter J.C."/>
            <person name="Han C."/>
            <person name="Larimer F."/>
            <person name="Land M."/>
            <person name="Hauser L."/>
            <person name="Markowitz V."/>
            <person name="Cheng J.F."/>
            <person name="Hugenholtz P."/>
            <person name="Woyke T."/>
            <person name="Wu D."/>
            <person name="Eisen J.A."/>
        </authorList>
    </citation>
    <scope>NUCLEOTIDE SEQUENCE [LARGE SCALE GENOMIC DNA]</scope>
    <source>
        <strain evidence="18">ATCC 33386 / NCTC 11300</strain>
    </source>
</reference>
<dbReference type="PROSITE" id="PS01055">
    <property type="entry name" value="DNA_LIGASE_N1"/>
    <property type="match status" value="1"/>
</dbReference>
<dbReference type="GO" id="GO:0005829">
    <property type="term" value="C:cytosol"/>
    <property type="evidence" value="ECO:0007669"/>
    <property type="project" value="TreeGrafter"/>
</dbReference>
<gene>
    <name evidence="14" type="primary">ligA</name>
    <name evidence="17" type="ordered locus">Sterm_0592</name>
</gene>
<keyword evidence="9 14" id="KW-0460">Magnesium</keyword>
<feature type="binding site" evidence="14">
    <location>
        <position position="429"/>
    </location>
    <ligand>
        <name>Zn(2+)</name>
        <dbReference type="ChEBI" id="CHEBI:29105"/>
    </ligand>
</feature>
<dbReference type="GO" id="GO:0006260">
    <property type="term" value="P:DNA replication"/>
    <property type="evidence" value="ECO:0007669"/>
    <property type="project" value="UniProtKB-KW"/>
</dbReference>
<keyword evidence="5 14" id="KW-0235">DNA replication</keyword>
<evidence type="ECO:0000256" key="9">
    <source>
        <dbReference type="ARBA" id="ARBA00022842"/>
    </source>
</evidence>
<feature type="binding site" evidence="14">
    <location>
        <position position="312"/>
    </location>
    <ligand>
        <name>NAD(+)</name>
        <dbReference type="ChEBI" id="CHEBI:57540"/>
    </ligand>
</feature>
<dbReference type="EC" id="6.5.1.2" evidence="2 14"/>
<dbReference type="Gene3D" id="1.10.150.20">
    <property type="entry name" value="5' to 3' exonuclease, C-terminal subdomain"/>
    <property type="match status" value="2"/>
</dbReference>
<comment type="catalytic activity">
    <reaction evidence="12 14 15">
        <text>NAD(+) + (deoxyribonucleotide)n-3'-hydroxyl + 5'-phospho-(deoxyribonucleotide)m = (deoxyribonucleotide)n+m + AMP + beta-nicotinamide D-nucleotide.</text>
        <dbReference type="EC" id="6.5.1.2"/>
    </reaction>
</comment>
<proteinExistence type="inferred from homology"/>
<dbReference type="SMART" id="SM00278">
    <property type="entry name" value="HhH1"/>
    <property type="match status" value="3"/>
</dbReference>
<feature type="active site" description="N6-AMP-lysine intermediate" evidence="14">
    <location>
        <position position="117"/>
    </location>
</feature>
<dbReference type="FunFam" id="1.10.150.20:FF:000007">
    <property type="entry name" value="DNA ligase"/>
    <property type="match status" value="1"/>
</dbReference>
<evidence type="ECO:0000256" key="15">
    <source>
        <dbReference type="RuleBase" id="RU000618"/>
    </source>
</evidence>
<dbReference type="Pfam" id="PF03119">
    <property type="entry name" value="DNA_ligase_ZBD"/>
    <property type="match status" value="1"/>
</dbReference>
<keyword evidence="6 14" id="KW-0479">Metal-binding</keyword>
<dbReference type="Pfam" id="PF03120">
    <property type="entry name" value="OB_DNA_ligase"/>
    <property type="match status" value="1"/>
</dbReference>
<evidence type="ECO:0000256" key="3">
    <source>
        <dbReference type="ARBA" id="ARBA00013308"/>
    </source>
</evidence>
<dbReference type="FunFam" id="2.40.50.140:FF:000012">
    <property type="entry name" value="DNA ligase"/>
    <property type="match status" value="1"/>
</dbReference>
<evidence type="ECO:0000256" key="14">
    <source>
        <dbReference type="HAMAP-Rule" id="MF_01588"/>
    </source>
</evidence>
<dbReference type="SMART" id="SM00292">
    <property type="entry name" value="BRCT"/>
    <property type="match status" value="1"/>
</dbReference>
<evidence type="ECO:0000313" key="18">
    <source>
        <dbReference type="Proteomes" id="UP000000845"/>
    </source>
</evidence>
<dbReference type="InterPro" id="IPR013839">
    <property type="entry name" value="DNAligase_adenylation"/>
</dbReference>
<dbReference type="PANTHER" id="PTHR23389">
    <property type="entry name" value="CHROMOSOME TRANSMISSION FIDELITY FACTOR 18"/>
    <property type="match status" value="1"/>
</dbReference>
<dbReference type="HAMAP" id="MF_01588">
    <property type="entry name" value="DNA_ligase_A"/>
    <property type="match status" value="1"/>
</dbReference>
<dbReference type="InterPro" id="IPR013840">
    <property type="entry name" value="DNAligase_N"/>
</dbReference>
<evidence type="ECO:0000256" key="1">
    <source>
        <dbReference type="ARBA" id="ARBA00004067"/>
    </source>
</evidence>
<evidence type="ECO:0000259" key="16">
    <source>
        <dbReference type="PROSITE" id="PS50172"/>
    </source>
</evidence>
<feature type="binding site" evidence="14">
    <location>
        <position position="172"/>
    </location>
    <ligand>
        <name>NAD(+)</name>
        <dbReference type="ChEBI" id="CHEBI:57540"/>
    </ligand>
</feature>
<keyword evidence="7 14" id="KW-0227">DNA damage</keyword>
<evidence type="ECO:0000256" key="8">
    <source>
        <dbReference type="ARBA" id="ARBA00022833"/>
    </source>
</evidence>
<evidence type="ECO:0000313" key="17">
    <source>
        <dbReference type="EMBL" id="ACZ07465.1"/>
    </source>
</evidence>
<dbReference type="FunFam" id="3.30.470.30:FF:000001">
    <property type="entry name" value="DNA ligase"/>
    <property type="match status" value="1"/>
</dbReference>
<keyword evidence="10 14" id="KW-0520">NAD</keyword>
<dbReference type="Pfam" id="PF00533">
    <property type="entry name" value="BRCT"/>
    <property type="match status" value="1"/>
</dbReference>
<dbReference type="Gene3D" id="2.40.50.140">
    <property type="entry name" value="Nucleic acid-binding proteins"/>
    <property type="match status" value="1"/>
</dbReference>
<dbReference type="SUPFAM" id="SSF52113">
    <property type="entry name" value="BRCT domain"/>
    <property type="match status" value="1"/>
</dbReference>
<dbReference type="InterPro" id="IPR004150">
    <property type="entry name" value="NAD_DNA_ligase_OB"/>
</dbReference>
<dbReference type="EMBL" id="CP001739">
    <property type="protein sequence ID" value="ACZ07465.1"/>
    <property type="molecule type" value="Genomic_DNA"/>
</dbReference>
<dbReference type="Gene3D" id="1.10.287.610">
    <property type="entry name" value="Helix hairpin bin"/>
    <property type="match status" value="1"/>
</dbReference>
<comment type="function">
    <text evidence="1 14">DNA ligase that catalyzes the formation of phosphodiester linkages between 5'-phosphoryl and 3'-hydroxyl groups in double-stranded DNA using NAD as a coenzyme and as the energy source for the reaction. It is essential for DNA replication and repair of damaged DNA.</text>
</comment>
<dbReference type="CDD" id="cd00114">
    <property type="entry name" value="LIGANc"/>
    <property type="match status" value="1"/>
</dbReference>
<dbReference type="SMART" id="SM00532">
    <property type="entry name" value="LIGANc"/>
    <property type="match status" value="1"/>
</dbReference>
<dbReference type="NCBIfam" id="NF005932">
    <property type="entry name" value="PRK07956.1"/>
    <property type="match status" value="1"/>
</dbReference>
<dbReference type="InterPro" id="IPR010994">
    <property type="entry name" value="RuvA_2-like"/>
</dbReference>
<name>D1ANZ1_SEBTE</name>
<evidence type="ECO:0000256" key="2">
    <source>
        <dbReference type="ARBA" id="ARBA00012722"/>
    </source>
</evidence>
<dbReference type="InterPro" id="IPR018239">
    <property type="entry name" value="DNA_ligase_AS"/>
</dbReference>
<dbReference type="InterPro" id="IPR036420">
    <property type="entry name" value="BRCT_dom_sf"/>
</dbReference>
<dbReference type="InterPro" id="IPR004149">
    <property type="entry name" value="Znf_DNAligase_C4"/>
</dbReference>
<feature type="binding site" evidence="14">
    <location>
        <begin position="34"/>
        <end position="38"/>
    </location>
    <ligand>
        <name>NAD(+)</name>
        <dbReference type="ChEBI" id="CHEBI:57540"/>
    </ligand>
</feature>
<feature type="binding site" evidence="14">
    <location>
        <position position="406"/>
    </location>
    <ligand>
        <name>Zn(2+)</name>
        <dbReference type="ChEBI" id="CHEBI:29105"/>
    </ligand>
</feature>
<feature type="binding site" evidence="14">
    <location>
        <begin position="83"/>
        <end position="84"/>
    </location>
    <ligand>
        <name>NAD(+)</name>
        <dbReference type="ChEBI" id="CHEBI:57540"/>
    </ligand>
</feature>
<comment type="cofactor">
    <cofactor evidence="14">
        <name>Mg(2+)</name>
        <dbReference type="ChEBI" id="CHEBI:18420"/>
    </cofactor>
    <cofactor evidence="14">
        <name>Mn(2+)</name>
        <dbReference type="ChEBI" id="CHEBI:29035"/>
    </cofactor>
</comment>
<dbReference type="InterPro" id="IPR001357">
    <property type="entry name" value="BRCT_dom"/>
</dbReference>
<dbReference type="eggNOG" id="COG0272">
    <property type="taxonomic scope" value="Bacteria"/>
</dbReference>
<dbReference type="InterPro" id="IPR001679">
    <property type="entry name" value="DNA_ligase"/>
</dbReference>
<feature type="binding site" evidence="14">
    <location>
        <position position="288"/>
    </location>
    <ligand>
        <name>NAD(+)</name>
        <dbReference type="ChEBI" id="CHEBI:57540"/>
    </ligand>
</feature>
<dbReference type="NCBIfam" id="TIGR00575">
    <property type="entry name" value="dnlj"/>
    <property type="match status" value="1"/>
</dbReference>
<evidence type="ECO:0000256" key="6">
    <source>
        <dbReference type="ARBA" id="ARBA00022723"/>
    </source>
</evidence>
<dbReference type="InterPro" id="IPR003583">
    <property type="entry name" value="Hlx-hairpin-Hlx_DNA-bd_motif"/>
</dbReference>
<keyword evidence="14" id="KW-0464">Manganese</keyword>
<dbReference type="SUPFAM" id="SSF50249">
    <property type="entry name" value="Nucleic acid-binding proteins"/>
    <property type="match status" value="1"/>
</dbReference>
<comment type="similarity">
    <text evidence="13 14">Belongs to the NAD-dependent DNA ligase family. LigA subfamily.</text>
</comment>
<dbReference type="HOGENOM" id="CLU_007764_2_1_0"/>
<dbReference type="Proteomes" id="UP000000845">
    <property type="component" value="Chromosome"/>
</dbReference>
<dbReference type="RefSeq" id="WP_012860061.1">
    <property type="nucleotide sequence ID" value="NC_013517.1"/>
</dbReference>
<evidence type="ECO:0000256" key="7">
    <source>
        <dbReference type="ARBA" id="ARBA00022763"/>
    </source>
</evidence>
<dbReference type="CDD" id="cd17748">
    <property type="entry name" value="BRCT_DNA_ligase_like"/>
    <property type="match status" value="1"/>
</dbReference>
<feature type="domain" description="BRCT" evidence="16">
    <location>
        <begin position="589"/>
        <end position="669"/>
    </location>
</feature>
<dbReference type="Pfam" id="PF01653">
    <property type="entry name" value="DNA_ligase_aden"/>
    <property type="match status" value="1"/>
</dbReference>
<dbReference type="GO" id="GO:0003911">
    <property type="term" value="F:DNA ligase (NAD+) activity"/>
    <property type="evidence" value="ECO:0007669"/>
    <property type="project" value="UniProtKB-UniRule"/>
</dbReference>
<dbReference type="PROSITE" id="PS01056">
    <property type="entry name" value="DNA_LIGASE_N2"/>
    <property type="match status" value="1"/>
</dbReference>
<dbReference type="STRING" id="526218.Sterm_0592"/>
<keyword evidence="11 14" id="KW-0234">DNA repair</keyword>
<dbReference type="Pfam" id="PF12826">
    <property type="entry name" value="HHH_2"/>
    <property type="match status" value="1"/>
</dbReference>
<dbReference type="SUPFAM" id="SSF56091">
    <property type="entry name" value="DNA ligase/mRNA capping enzyme, catalytic domain"/>
    <property type="match status" value="1"/>
</dbReference>
<dbReference type="Gene3D" id="3.30.470.30">
    <property type="entry name" value="DNA ligase/mRNA capping enzyme"/>
    <property type="match status" value="1"/>
</dbReference>
<dbReference type="InterPro" id="IPR041663">
    <property type="entry name" value="DisA/LigA_HHH"/>
</dbReference>
<dbReference type="PANTHER" id="PTHR23389:SF9">
    <property type="entry name" value="DNA LIGASE"/>
    <property type="match status" value="1"/>
</dbReference>
<organism evidence="17 18">
    <name type="scientific">Sebaldella termitidis (strain ATCC 33386 / NCTC 11300)</name>
    <dbReference type="NCBI Taxonomy" id="526218"/>
    <lineage>
        <taxon>Bacteria</taxon>
        <taxon>Fusobacteriati</taxon>
        <taxon>Fusobacteriota</taxon>
        <taxon>Fusobacteriia</taxon>
        <taxon>Fusobacteriales</taxon>
        <taxon>Leptotrichiaceae</taxon>
        <taxon>Sebaldella</taxon>
    </lineage>
</organism>
<feature type="binding site" evidence="14">
    <location>
        <position position="138"/>
    </location>
    <ligand>
        <name>NAD(+)</name>
        <dbReference type="ChEBI" id="CHEBI:57540"/>
    </ligand>
</feature>
<dbReference type="PIRSF" id="PIRSF001604">
    <property type="entry name" value="LigA"/>
    <property type="match status" value="1"/>
</dbReference>
<dbReference type="SUPFAM" id="SSF47781">
    <property type="entry name" value="RuvA domain 2-like"/>
    <property type="match status" value="1"/>
</dbReference>
<evidence type="ECO:0000256" key="5">
    <source>
        <dbReference type="ARBA" id="ARBA00022705"/>
    </source>
</evidence>